<dbReference type="OrthoDB" id="10253254at2759"/>
<dbReference type="GO" id="GO:0032049">
    <property type="term" value="P:cardiolipin biosynthetic process"/>
    <property type="evidence" value="ECO:0007669"/>
    <property type="project" value="InterPro"/>
</dbReference>
<keyword evidence="8" id="KW-0444">Lipid biosynthesis</keyword>
<dbReference type="GO" id="GO:0004605">
    <property type="term" value="F:phosphatidate cytidylyltransferase activity"/>
    <property type="evidence" value="ECO:0007669"/>
    <property type="project" value="UniProtKB-EC"/>
</dbReference>
<evidence type="ECO:0000256" key="18">
    <source>
        <dbReference type="ARBA" id="ARBA00029893"/>
    </source>
</evidence>
<evidence type="ECO:0000256" key="7">
    <source>
        <dbReference type="ARBA" id="ARBA00018337"/>
    </source>
</evidence>
<evidence type="ECO:0000256" key="4">
    <source>
        <dbReference type="ARBA" id="ARBA00005189"/>
    </source>
</evidence>
<keyword evidence="21" id="KW-1185">Reference proteome</keyword>
<keyword evidence="17" id="KW-1208">Phospholipid metabolism</keyword>
<comment type="subcellular location">
    <subcellularLocation>
        <location evidence="2">Mitochondrion inner membrane</location>
        <topology evidence="2">Peripheral membrane protein</topology>
        <orientation evidence="2">Matrix side</orientation>
    </subcellularLocation>
</comment>
<keyword evidence="9" id="KW-0808">Transferase</keyword>
<dbReference type="STRING" id="200324.A0A2N5RTS6"/>
<evidence type="ECO:0000313" key="20">
    <source>
        <dbReference type="EMBL" id="PLW04332.1"/>
    </source>
</evidence>
<feature type="compositionally biased region" description="Basic and acidic residues" evidence="19">
    <location>
        <begin position="262"/>
        <end position="283"/>
    </location>
</feature>
<evidence type="ECO:0000256" key="15">
    <source>
        <dbReference type="ARBA" id="ARBA00023136"/>
    </source>
</evidence>
<feature type="region of interest" description="Disordered" evidence="19">
    <location>
        <begin position="410"/>
        <end position="453"/>
    </location>
</feature>
<dbReference type="PANTHER" id="PTHR13619:SF0">
    <property type="entry name" value="PHOSPHATIDATE CYTIDYLYLTRANSFERASE, MITOCHONDRIAL"/>
    <property type="match status" value="1"/>
</dbReference>
<reference evidence="20 21" key="1">
    <citation type="submission" date="2017-11" db="EMBL/GenBank/DDBJ databases">
        <title>De novo assembly and phasing of dikaryotic genomes from two isolates of Puccinia coronata f. sp. avenae, the causal agent of oat crown rust.</title>
        <authorList>
            <person name="Miller M.E."/>
            <person name="Zhang Y."/>
            <person name="Omidvar V."/>
            <person name="Sperschneider J."/>
            <person name="Schwessinger B."/>
            <person name="Raley C."/>
            <person name="Palmer J.M."/>
            <person name="Garnica D."/>
            <person name="Upadhyaya N."/>
            <person name="Rathjen J."/>
            <person name="Taylor J.M."/>
            <person name="Park R.F."/>
            <person name="Dodds P.N."/>
            <person name="Hirsch C.D."/>
            <person name="Kianian S.F."/>
            <person name="Figueroa M."/>
        </authorList>
    </citation>
    <scope>NUCLEOTIDE SEQUENCE [LARGE SCALE GENOMIC DNA]</scope>
    <source>
        <strain evidence="20">12NC29</strain>
    </source>
</reference>
<evidence type="ECO:0000256" key="3">
    <source>
        <dbReference type="ARBA" id="ARBA00005119"/>
    </source>
</evidence>
<evidence type="ECO:0000256" key="12">
    <source>
        <dbReference type="ARBA" id="ARBA00022842"/>
    </source>
</evidence>
<dbReference type="UniPathway" id="UPA00557">
    <property type="reaction ID" value="UER00614"/>
</dbReference>
<comment type="cofactor">
    <cofactor evidence="1">
        <name>Mg(2+)</name>
        <dbReference type="ChEBI" id="CHEBI:18420"/>
    </cofactor>
</comment>
<evidence type="ECO:0000256" key="9">
    <source>
        <dbReference type="ARBA" id="ARBA00022679"/>
    </source>
</evidence>
<dbReference type="Pfam" id="PF09139">
    <property type="entry name" value="Tam41_Mmp37"/>
    <property type="match status" value="1"/>
</dbReference>
<comment type="pathway">
    <text evidence="4">Lipid metabolism.</text>
</comment>
<accession>A0A2N5RTS6</accession>
<keyword evidence="13" id="KW-0443">Lipid metabolism</keyword>
<protein>
    <recommendedName>
        <fullName evidence="7">Phosphatidate cytidylyltransferase, mitochondrial</fullName>
        <ecNumber evidence="6">2.7.7.41</ecNumber>
    </recommendedName>
    <alternativeName>
        <fullName evidence="18">CDP-diacylglycerol synthase</fullName>
    </alternativeName>
</protein>
<evidence type="ECO:0000256" key="13">
    <source>
        <dbReference type="ARBA" id="ARBA00023098"/>
    </source>
</evidence>
<evidence type="ECO:0000256" key="1">
    <source>
        <dbReference type="ARBA" id="ARBA00001946"/>
    </source>
</evidence>
<evidence type="ECO:0000256" key="2">
    <source>
        <dbReference type="ARBA" id="ARBA00004443"/>
    </source>
</evidence>
<keyword evidence="12" id="KW-0460">Magnesium</keyword>
<evidence type="ECO:0000256" key="11">
    <source>
        <dbReference type="ARBA" id="ARBA00022792"/>
    </source>
</evidence>
<evidence type="ECO:0000256" key="5">
    <source>
        <dbReference type="ARBA" id="ARBA00005458"/>
    </source>
</evidence>
<keyword evidence="11" id="KW-0999">Mitochondrion inner membrane</keyword>
<feature type="compositionally biased region" description="Low complexity" evidence="19">
    <location>
        <begin position="308"/>
        <end position="317"/>
    </location>
</feature>
<dbReference type="GO" id="GO:0016024">
    <property type="term" value="P:CDP-diacylglycerol biosynthetic process"/>
    <property type="evidence" value="ECO:0007669"/>
    <property type="project" value="UniProtKB-UniPathway"/>
</dbReference>
<comment type="similarity">
    <text evidence="5">Belongs to the TAM41 family.</text>
</comment>
<feature type="region of interest" description="Disordered" evidence="19">
    <location>
        <begin position="135"/>
        <end position="161"/>
    </location>
</feature>
<dbReference type="EMBL" id="PGCJ01001717">
    <property type="protein sequence ID" value="PLW04332.1"/>
    <property type="molecule type" value="Genomic_DNA"/>
</dbReference>
<evidence type="ECO:0000256" key="10">
    <source>
        <dbReference type="ARBA" id="ARBA00022695"/>
    </source>
</evidence>
<feature type="compositionally biased region" description="Polar residues" evidence="19">
    <location>
        <begin position="340"/>
        <end position="351"/>
    </location>
</feature>
<feature type="compositionally biased region" description="Basic and acidic residues" evidence="19">
    <location>
        <begin position="294"/>
        <end position="307"/>
    </location>
</feature>
<feature type="compositionally biased region" description="Low complexity" evidence="19">
    <location>
        <begin position="417"/>
        <end position="448"/>
    </location>
</feature>
<organism evidence="20 21">
    <name type="scientific">Puccinia coronata f. sp. avenae</name>
    <dbReference type="NCBI Taxonomy" id="200324"/>
    <lineage>
        <taxon>Eukaryota</taxon>
        <taxon>Fungi</taxon>
        <taxon>Dikarya</taxon>
        <taxon>Basidiomycota</taxon>
        <taxon>Pucciniomycotina</taxon>
        <taxon>Pucciniomycetes</taxon>
        <taxon>Pucciniales</taxon>
        <taxon>Pucciniaceae</taxon>
        <taxon>Puccinia</taxon>
    </lineage>
</organism>
<evidence type="ECO:0000256" key="17">
    <source>
        <dbReference type="ARBA" id="ARBA00023264"/>
    </source>
</evidence>
<dbReference type="EC" id="2.7.7.41" evidence="6"/>
<dbReference type="AlphaFoldDB" id="A0A2N5RTS6"/>
<comment type="pathway">
    <text evidence="3">Phospholipid metabolism; CDP-diacylglycerol biosynthesis; CDP-diacylglycerol from sn-glycerol 3-phosphate: step 3/3.</text>
</comment>
<keyword evidence="16" id="KW-0594">Phospholipid biosynthesis</keyword>
<evidence type="ECO:0000313" key="21">
    <source>
        <dbReference type="Proteomes" id="UP000235388"/>
    </source>
</evidence>
<evidence type="ECO:0000256" key="16">
    <source>
        <dbReference type="ARBA" id="ARBA00023209"/>
    </source>
</evidence>
<gene>
    <name evidence="20" type="ORF">PCANC_28888</name>
</gene>
<dbReference type="GO" id="GO:0005743">
    <property type="term" value="C:mitochondrial inner membrane"/>
    <property type="evidence" value="ECO:0007669"/>
    <property type="project" value="UniProtKB-SubCell"/>
</dbReference>
<evidence type="ECO:0000256" key="8">
    <source>
        <dbReference type="ARBA" id="ARBA00022516"/>
    </source>
</evidence>
<evidence type="ECO:0000256" key="14">
    <source>
        <dbReference type="ARBA" id="ARBA00023128"/>
    </source>
</evidence>
<dbReference type="PANTHER" id="PTHR13619">
    <property type="entry name" value="PHOSPHATIDATE CYTIDYLYLTRANSFERASE, MITOCHONDRIAL"/>
    <property type="match status" value="1"/>
</dbReference>
<proteinExistence type="inferred from homology"/>
<keyword evidence="15" id="KW-0472">Membrane</keyword>
<sequence length="569" mass="63616">MSCLPIPLQVYQSPRRTARRTLNRLRAKAPNLMSTLLRMLMRRRHMTLSNTLTTFAKNIKSFGRFDDAFISAIWDQLSSRDDLSLFSESIDLSANLSQGFTNGLNLTGDGKPIVPKMVIQDRDLLEPLSSVAPGGLSLPKKQNGSLRVGKEEDEKHVFKAPQPIRASELGLDHLAMRKRVEKLEIEERDSKKHRLEGSSTSGEQPEFKVMFMCQFYVFFDASLVEHQPDDTPSHGPGLPPTAQAKLDEYRKKRAAQAAQDQFDTRDAKPKSDGALKEFRERPNRSQKFRPPEPYSRDQVRRNHRESTSSHSSRVPSSITDTPSSGRGSSQIIKGRAWESTPMTSMYGSNQSKKGHESPWTSTPRSSARIPSGREWDTPCTQVDADMGPPPDSGIDAREWEEEQMRLDRDWYKHEEGNATTPTTTRSPPGSSTAPPSPRSRNTRSAPASGSTCAPTSARRCVIKYGVVSVNTLCNDLMDWNTLCLSGRMHKPIDILRDHPRARLAQHANLVPALRTALLLLPERFDALVLFRPVAGLSYTGDFQMRFAENPHKVNNTVAGQTATINCSLI</sequence>
<feature type="region of interest" description="Disordered" evidence="19">
    <location>
        <begin position="249"/>
        <end position="395"/>
    </location>
</feature>
<keyword evidence="10" id="KW-0548">Nucleotidyltransferase</keyword>
<dbReference type="InterPro" id="IPR015222">
    <property type="entry name" value="Tam41"/>
</dbReference>
<feature type="compositionally biased region" description="Polar residues" evidence="19">
    <location>
        <begin position="318"/>
        <end position="331"/>
    </location>
</feature>
<name>A0A2N5RTS6_9BASI</name>
<keyword evidence="14" id="KW-0496">Mitochondrion</keyword>
<evidence type="ECO:0000256" key="6">
    <source>
        <dbReference type="ARBA" id="ARBA00012487"/>
    </source>
</evidence>
<feature type="compositionally biased region" description="Basic and acidic residues" evidence="19">
    <location>
        <begin position="148"/>
        <end position="157"/>
    </location>
</feature>
<dbReference type="Proteomes" id="UP000235388">
    <property type="component" value="Unassembled WGS sequence"/>
</dbReference>
<comment type="caution">
    <text evidence="20">The sequence shown here is derived from an EMBL/GenBank/DDBJ whole genome shotgun (WGS) entry which is preliminary data.</text>
</comment>
<evidence type="ECO:0000256" key="19">
    <source>
        <dbReference type="SAM" id="MobiDB-lite"/>
    </source>
</evidence>